<evidence type="ECO:0000256" key="3">
    <source>
        <dbReference type="ARBA" id="ARBA00022559"/>
    </source>
</evidence>
<dbReference type="GO" id="GO:0042744">
    <property type="term" value="P:hydrogen peroxide catabolic process"/>
    <property type="evidence" value="ECO:0007669"/>
    <property type="project" value="TreeGrafter"/>
</dbReference>
<protein>
    <recommendedName>
        <fullName evidence="8">Peroxidase</fullName>
        <ecNumber evidence="8">1.11.1.-</ecNumber>
    </recommendedName>
</protein>
<evidence type="ECO:0000313" key="10">
    <source>
        <dbReference type="EMBL" id="TFK30217.1"/>
    </source>
</evidence>
<dbReference type="GO" id="GO:0000302">
    <property type="term" value="P:response to reactive oxygen species"/>
    <property type="evidence" value="ECO:0007669"/>
    <property type="project" value="TreeGrafter"/>
</dbReference>
<evidence type="ECO:0000256" key="8">
    <source>
        <dbReference type="RuleBase" id="RU363051"/>
    </source>
</evidence>
<dbReference type="InterPro" id="IPR002016">
    <property type="entry name" value="Haem_peroxidase"/>
</dbReference>
<gene>
    <name evidence="10" type="ORF">FA15DRAFT_663604</name>
</gene>
<dbReference type="GO" id="GO:0046872">
    <property type="term" value="F:metal ion binding"/>
    <property type="evidence" value="ECO:0007669"/>
    <property type="project" value="UniProtKB-UniRule"/>
</dbReference>
<organism evidence="10 11">
    <name type="scientific">Coprinopsis marcescibilis</name>
    <name type="common">Agaric fungus</name>
    <name type="synonym">Psathyrella marcescibilis</name>
    <dbReference type="NCBI Taxonomy" id="230819"/>
    <lineage>
        <taxon>Eukaryota</taxon>
        <taxon>Fungi</taxon>
        <taxon>Dikarya</taxon>
        <taxon>Basidiomycota</taxon>
        <taxon>Agaricomycotina</taxon>
        <taxon>Agaricomycetes</taxon>
        <taxon>Agaricomycetidae</taxon>
        <taxon>Agaricales</taxon>
        <taxon>Agaricineae</taxon>
        <taxon>Psathyrellaceae</taxon>
        <taxon>Coprinopsis</taxon>
    </lineage>
</organism>
<accession>A0A5C3LBH8</accession>
<evidence type="ECO:0000256" key="4">
    <source>
        <dbReference type="ARBA" id="ARBA00022617"/>
    </source>
</evidence>
<dbReference type="SUPFAM" id="SSF48113">
    <property type="entry name" value="Heme-dependent peroxidases"/>
    <property type="match status" value="1"/>
</dbReference>
<dbReference type="PANTHER" id="PTHR31356:SF53">
    <property type="entry name" value="HEME PEROXIDASE"/>
    <property type="match status" value="1"/>
</dbReference>
<dbReference type="InterPro" id="IPR010255">
    <property type="entry name" value="Haem_peroxidase_sf"/>
</dbReference>
<dbReference type="PRINTS" id="PR00459">
    <property type="entry name" value="ASPEROXIDASE"/>
</dbReference>
<dbReference type="PROSITE" id="PS50873">
    <property type="entry name" value="PEROXIDASE_4"/>
    <property type="match status" value="1"/>
</dbReference>
<dbReference type="InterPro" id="IPR044831">
    <property type="entry name" value="Ccp1-like"/>
</dbReference>
<dbReference type="GO" id="GO:0004601">
    <property type="term" value="F:peroxidase activity"/>
    <property type="evidence" value="ECO:0007669"/>
    <property type="project" value="UniProtKB-KW"/>
</dbReference>
<dbReference type="EMBL" id="ML210147">
    <property type="protein sequence ID" value="TFK30217.1"/>
    <property type="molecule type" value="Genomic_DNA"/>
</dbReference>
<evidence type="ECO:0000259" key="9">
    <source>
        <dbReference type="PROSITE" id="PS50873"/>
    </source>
</evidence>
<dbReference type="Pfam" id="PF00141">
    <property type="entry name" value="peroxidase"/>
    <property type="match status" value="1"/>
</dbReference>
<dbReference type="GO" id="GO:0020037">
    <property type="term" value="F:heme binding"/>
    <property type="evidence" value="ECO:0007669"/>
    <property type="project" value="UniProtKB-UniRule"/>
</dbReference>
<keyword evidence="11" id="KW-1185">Reference proteome</keyword>
<keyword evidence="6 8" id="KW-0560">Oxidoreductase</keyword>
<proteinExistence type="inferred from homology"/>
<dbReference type="GO" id="GO:0034599">
    <property type="term" value="P:cellular response to oxidative stress"/>
    <property type="evidence" value="ECO:0007669"/>
    <property type="project" value="InterPro"/>
</dbReference>
<dbReference type="AlphaFoldDB" id="A0A5C3LBH8"/>
<comment type="function">
    <text evidence="1">Destroys radicals which are normally produced within the cells and which are toxic to biological systems.</text>
</comment>
<dbReference type="EC" id="1.11.1.-" evidence="8"/>
<evidence type="ECO:0000256" key="1">
    <source>
        <dbReference type="ARBA" id="ARBA00003917"/>
    </source>
</evidence>
<name>A0A5C3LBH8_COPMA</name>
<dbReference type="Proteomes" id="UP000307440">
    <property type="component" value="Unassembled WGS sequence"/>
</dbReference>
<dbReference type="Gene3D" id="1.10.520.10">
    <property type="match status" value="1"/>
</dbReference>
<comment type="similarity">
    <text evidence="2">Belongs to the peroxidase family. Cytochrome c peroxidase subfamily.</text>
</comment>
<dbReference type="Gene3D" id="1.10.420.10">
    <property type="entry name" value="Peroxidase, domain 2"/>
    <property type="match status" value="1"/>
</dbReference>
<keyword evidence="3 8" id="KW-0575">Peroxidase</keyword>
<evidence type="ECO:0000256" key="6">
    <source>
        <dbReference type="ARBA" id="ARBA00023002"/>
    </source>
</evidence>
<reference evidence="10 11" key="1">
    <citation type="journal article" date="2019" name="Nat. Ecol. Evol.">
        <title>Megaphylogeny resolves global patterns of mushroom evolution.</title>
        <authorList>
            <person name="Varga T."/>
            <person name="Krizsan K."/>
            <person name="Foldi C."/>
            <person name="Dima B."/>
            <person name="Sanchez-Garcia M."/>
            <person name="Sanchez-Ramirez S."/>
            <person name="Szollosi G.J."/>
            <person name="Szarkandi J.G."/>
            <person name="Papp V."/>
            <person name="Albert L."/>
            <person name="Andreopoulos W."/>
            <person name="Angelini C."/>
            <person name="Antonin V."/>
            <person name="Barry K.W."/>
            <person name="Bougher N.L."/>
            <person name="Buchanan P."/>
            <person name="Buyck B."/>
            <person name="Bense V."/>
            <person name="Catcheside P."/>
            <person name="Chovatia M."/>
            <person name="Cooper J."/>
            <person name="Damon W."/>
            <person name="Desjardin D."/>
            <person name="Finy P."/>
            <person name="Geml J."/>
            <person name="Haridas S."/>
            <person name="Hughes K."/>
            <person name="Justo A."/>
            <person name="Karasinski D."/>
            <person name="Kautmanova I."/>
            <person name="Kiss B."/>
            <person name="Kocsube S."/>
            <person name="Kotiranta H."/>
            <person name="LaButti K.M."/>
            <person name="Lechner B.E."/>
            <person name="Liimatainen K."/>
            <person name="Lipzen A."/>
            <person name="Lukacs Z."/>
            <person name="Mihaltcheva S."/>
            <person name="Morgado L.N."/>
            <person name="Niskanen T."/>
            <person name="Noordeloos M.E."/>
            <person name="Ohm R.A."/>
            <person name="Ortiz-Santana B."/>
            <person name="Ovrebo C."/>
            <person name="Racz N."/>
            <person name="Riley R."/>
            <person name="Savchenko A."/>
            <person name="Shiryaev A."/>
            <person name="Soop K."/>
            <person name="Spirin V."/>
            <person name="Szebenyi C."/>
            <person name="Tomsovsky M."/>
            <person name="Tulloss R.E."/>
            <person name="Uehling J."/>
            <person name="Grigoriev I.V."/>
            <person name="Vagvolgyi C."/>
            <person name="Papp T."/>
            <person name="Martin F.M."/>
            <person name="Miettinen O."/>
            <person name="Hibbett D.S."/>
            <person name="Nagy L.G."/>
        </authorList>
    </citation>
    <scope>NUCLEOTIDE SEQUENCE [LARGE SCALE GENOMIC DNA]</scope>
    <source>
        <strain evidence="10 11">CBS 121175</strain>
    </source>
</reference>
<dbReference type="OrthoDB" id="5985073at2759"/>
<keyword evidence="7" id="KW-0408">Iron</keyword>
<evidence type="ECO:0000256" key="7">
    <source>
        <dbReference type="ARBA" id="ARBA00023004"/>
    </source>
</evidence>
<feature type="chain" id="PRO_5023013750" description="Peroxidase" evidence="8">
    <location>
        <begin position="22"/>
        <end position="603"/>
    </location>
</feature>
<evidence type="ECO:0000256" key="2">
    <source>
        <dbReference type="ARBA" id="ARBA00005997"/>
    </source>
</evidence>
<dbReference type="STRING" id="230819.A0A5C3LBH8"/>
<dbReference type="InterPro" id="IPR002207">
    <property type="entry name" value="Peroxidase_I"/>
</dbReference>
<keyword evidence="4" id="KW-0349">Heme</keyword>
<dbReference type="PANTHER" id="PTHR31356">
    <property type="entry name" value="THYLAKOID LUMENAL 29 KDA PROTEIN, CHLOROPLASTIC-RELATED"/>
    <property type="match status" value="1"/>
</dbReference>
<sequence>MRNLQTSLVLALSTLSKLGFAAYTWPSPQYDALEALLYEGRTPGGSSLTSLVHPCKRRVGTLSLVPAEWLRFAFHDMATHNADDGTGGLDGSIVYELDRPENHSLGLNATLGDFENLPNKYVSRSDVIALGAVFAVATCGGPVIPFRGGRIDSFSPGGTGTPEPQHDLETLTEMFRKQGFTQSEMIKLVSCGHTMGGVRSADFPDLVPPGSNPNIPVIQDFDTTPAFDNHVVTEYLDGSTQNVLVTTGNTTMASDLRVFESDGNETMRSISEPDAFQSECRDVLGRMLEVVPRGVALTEEIALLPAKVRYAQLAIEKEKLVFKTSLRVTQPIGAALNNDRVVTLFWCDKRGSNADCRQNSRSAVHVRRTNEDPNLSPVTFNLGTRFISYDFVVPISSSQSISKFWFEVDEKNGERATKINNDGLDYPIDQDEVFFVPMLSTVEVFSNGTDEKIYINRNQVEGEAFHRSYNLVVGVRQDTNPERVYVDGFDSSVLGFPYAVNVTVDLTLDDARTPIEGYKFYTAKLESSGLQLTIDVNADVGGTKYKQDFVQTAVLDNTPYVAPATVSTGSSKPSSAGVRESWSVIAATLSAALSVLYCMDLLP</sequence>
<feature type="domain" description="Plant heme peroxidase family profile" evidence="9">
    <location>
        <begin position="65"/>
        <end position="316"/>
    </location>
</feature>
<keyword evidence="8" id="KW-0732">Signal</keyword>
<feature type="signal peptide" evidence="8">
    <location>
        <begin position="1"/>
        <end position="21"/>
    </location>
</feature>
<dbReference type="PRINTS" id="PR00458">
    <property type="entry name" value="PEROXIDASE"/>
</dbReference>
<evidence type="ECO:0000256" key="5">
    <source>
        <dbReference type="ARBA" id="ARBA00022723"/>
    </source>
</evidence>
<evidence type="ECO:0000313" key="11">
    <source>
        <dbReference type="Proteomes" id="UP000307440"/>
    </source>
</evidence>
<keyword evidence="5" id="KW-0479">Metal-binding</keyword>